<organism evidence="1 2">
    <name type="scientific">Actinomadura parmotrematis</name>
    <dbReference type="NCBI Taxonomy" id="2864039"/>
    <lineage>
        <taxon>Bacteria</taxon>
        <taxon>Bacillati</taxon>
        <taxon>Actinomycetota</taxon>
        <taxon>Actinomycetes</taxon>
        <taxon>Streptosporangiales</taxon>
        <taxon>Thermomonosporaceae</taxon>
        <taxon>Actinomadura</taxon>
    </lineage>
</organism>
<keyword evidence="2" id="KW-1185">Reference proteome</keyword>
<dbReference type="EMBL" id="JAIBOA010000001">
    <property type="protein sequence ID" value="MBW8481063.1"/>
    <property type="molecule type" value="Genomic_DNA"/>
</dbReference>
<proteinExistence type="predicted"/>
<protein>
    <submittedName>
        <fullName evidence="1">Uncharacterized protein</fullName>
    </submittedName>
</protein>
<sequence>MGTDIHGVLECRRPYGAEPRPWLPAIDLGLLYGDRDYDAFGCLFGVRNYASFRPLAAYRGLPGDVSDAVREAAADEDAHGRTWISWAEVAAVDWDEPAEEADLRLHQYRPGPDGALAYQGKSLWSAGLAEAAGVSLRDVHGGVAWEEGREYTDGTTVFRAERMLRRHAVPPDGAWRAVWTVLEVLAGRGGSPDDARLVVWFDS</sequence>
<accession>A0ABS7FL27</accession>
<dbReference type="RefSeq" id="WP_220162487.1">
    <property type="nucleotide sequence ID" value="NZ_JAIBOA010000001.1"/>
</dbReference>
<dbReference type="Proteomes" id="UP000774570">
    <property type="component" value="Unassembled WGS sequence"/>
</dbReference>
<comment type="caution">
    <text evidence="1">The sequence shown here is derived from an EMBL/GenBank/DDBJ whole genome shotgun (WGS) entry which is preliminary data.</text>
</comment>
<evidence type="ECO:0000313" key="2">
    <source>
        <dbReference type="Proteomes" id="UP000774570"/>
    </source>
</evidence>
<evidence type="ECO:0000313" key="1">
    <source>
        <dbReference type="EMBL" id="MBW8481063.1"/>
    </source>
</evidence>
<name>A0ABS7FL27_9ACTN</name>
<reference evidence="1 2" key="1">
    <citation type="submission" date="2021-07" db="EMBL/GenBank/DDBJ databases">
        <title>Actinomadura sp. PM05-2 isolated from lichen.</title>
        <authorList>
            <person name="Somphong A."/>
            <person name="Phongsopitanun W."/>
            <person name="Tanasupawat S."/>
            <person name="Peongsungnone V."/>
        </authorList>
    </citation>
    <scope>NUCLEOTIDE SEQUENCE [LARGE SCALE GENOMIC DNA]</scope>
    <source>
        <strain evidence="1 2">PM05-2</strain>
    </source>
</reference>
<gene>
    <name evidence="1" type="ORF">K1Y72_01685</name>
</gene>